<feature type="domain" description="RNase H type-1" evidence="1">
    <location>
        <begin position="57"/>
        <end position="144"/>
    </location>
</feature>
<name>A0A822ZSX8_NELNU</name>
<evidence type="ECO:0000313" key="2">
    <source>
        <dbReference type="EMBL" id="DAD44968.1"/>
    </source>
</evidence>
<proteinExistence type="predicted"/>
<dbReference type="SUPFAM" id="SSF53098">
    <property type="entry name" value="Ribonuclease H-like"/>
    <property type="match status" value="1"/>
</dbReference>
<dbReference type="GO" id="GO:0004523">
    <property type="term" value="F:RNA-DNA hybrid ribonuclease activity"/>
    <property type="evidence" value="ECO:0007669"/>
    <property type="project" value="InterPro"/>
</dbReference>
<evidence type="ECO:0000313" key="3">
    <source>
        <dbReference type="Proteomes" id="UP000607653"/>
    </source>
</evidence>
<protein>
    <recommendedName>
        <fullName evidence="1">RNase H type-1 domain-containing protein</fullName>
    </recommendedName>
</protein>
<sequence>MWEAHNKKFHLNKDVNPISLVDKANEIIVDSCLTLCQDKLKALSLSPITENRYLVFTNGSYDQHVDNVGIGFVIKKSDDRQIIAAQGSAYRAIDSYDAELRAVIRGLEATIALQCQSVRVFLDVEVIVKKLSLLVMEHTWIDQLHFGRILHLQSRVDGYTSCWKLCW</sequence>
<dbReference type="InterPro" id="IPR012337">
    <property type="entry name" value="RNaseH-like_sf"/>
</dbReference>
<keyword evidence="3" id="KW-1185">Reference proteome</keyword>
<dbReference type="InterPro" id="IPR036397">
    <property type="entry name" value="RNaseH_sf"/>
</dbReference>
<dbReference type="InterPro" id="IPR002156">
    <property type="entry name" value="RNaseH_domain"/>
</dbReference>
<evidence type="ECO:0000259" key="1">
    <source>
        <dbReference type="Pfam" id="PF13456"/>
    </source>
</evidence>
<organism evidence="2 3">
    <name type="scientific">Nelumbo nucifera</name>
    <name type="common">Sacred lotus</name>
    <dbReference type="NCBI Taxonomy" id="4432"/>
    <lineage>
        <taxon>Eukaryota</taxon>
        <taxon>Viridiplantae</taxon>
        <taxon>Streptophyta</taxon>
        <taxon>Embryophyta</taxon>
        <taxon>Tracheophyta</taxon>
        <taxon>Spermatophyta</taxon>
        <taxon>Magnoliopsida</taxon>
        <taxon>Proteales</taxon>
        <taxon>Nelumbonaceae</taxon>
        <taxon>Nelumbo</taxon>
    </lineage>
</organism>
<dbReference type="AlphaFoldDB" id="A0A822ZSX8"/>
<dbReference type="GO" id="GO:0003676">
    <property type="term" value="F:nucleic acid binding"/>
    <property type="evidence" value="ECO:0007669"/>
    <property type="project" value="InterPro"/>
</dbReference>
<dbReference type="Proteomes" id="UP000607653">
    <property type="component" value="Unassembled WGS sequence"/>
</dbReference>
<dbReference type="Pfam" id="PF13456">
    <property type="entry name" value="RVT_3"/>
    <property type="match status" value="1"/>
</dbReference>
<accession>A0A822ZSX8</accession>
<dbReference type="Gene3D" id="3.30.420.10">
    <property type="entry name" value="Ribonuclease H-like superfamily/Ribonuclease H"/>
    <property type="match status" value="1"/>
</dbReference>
<dbReference type="EMBL" id="DUZY01000007">
    <property type="protein sequence ID" value="DAD44968.1"/>
    <property type="molecule type" value="Genomic_DNA"/>
</dbReference>
<comment type="caution">
    <text evidence="2">The sequence shown here is derived from an EMBL/GenBank/DDBJ whole genome shotgun (WGS) entry which is preliminary data.</text>
</comment>
<reference evidence="2 3" key="1">
    <citation type="journal article" date="2020" name="Mol. Biol. Evol.">
        <title>Distinct Expression and Methylation Patterns for Genes with Different Fates following a Single Whole-Genome Duplication in Flowering Plants.</title>
        <authorList>
            <person name="Shi T."/>
            <person name="Rahmani R.S."/>
            <person name="Gugger P.F."/>
            <person name="Wang M."/>
            <person name="Li H."/>
            <person name="Zhang Y."/>
            <person name="Li Z."/>
            <person name="Wang Q."/>
            <person name="Van de Peer Y."/>
            <person name="Marchal K."/>
            <person name="Chen J."/>
        </authorList>
    </citation>
    <scope>NUCLEOTIDE SEQUENCE [LARGE SCALE GENOMIC DNA]</scope>
    <source>
        <tissue evidence="2">Leaf</tissue>
    </source>
</reference>
<gene>
    <name evidence="2" type="ORF">HUJ06_003198</name>
</gene>